<dbReference type="RefSeq" id="WP_053480281.1">
    <property type="nucleotide sequence ID" value="NZ_JTHM01000033.1"/>
</dbReference>
<evidence type="ECO:0000256" key="7">
    <source>
        <dbReference type="ARBA" id="ARBA00022840"/>
    </source>
</evidence>
<name>A0ABR5JL91_9PSED</name>
<dbReference type="InterPro" id="IPR014013">
    <property type="entry name" value="Helic_SF1/SF2_ATP-bd_DinG/Rad3"/>
</dbReference>
<evidence type="ECO:0000256" key="1">
    <source>
        <dbReference type="ARBA" id="ARBA00022485"/>
    </source>
</evidence>
<evidence type="ECO:0000256" key="12">
    <source>
        <dbReference type="ARBA" id="ARBA00023235"/>
    </source>
</evidence>
<dbReference type="GeneID" id="72393305"/>
<gene>
    <name evidence="15" type="ORF">OX90_17575</name>
</gene>
<accession>A0ABR5JL91</accession>
<dbReference type="InterPro" id="IPR027417">
    <property type="entry name" value="P-loop_NTPase"/>
</dbReference>
<protein>
    <submittedName>
        <fullName evidence="15">ATP-dependent DNA helicase</fullName>
    </submittedName>
</protein>
<dbReference type="SMART" id="SM00491">
    <property type="entry name" value="HELICc2"/>
    <property type="match status" value="1"/>
</dbReference>
<evidence type="ECO:0000256" key="2">
    <source>
        <dbReference type="ARBA" id="ARBA00022723"/>
    </source>
</evidence>
<evidence type="ECO:0000256" key="13">
    <source>
        <dbReference type="ARBA" id="ARBA00038058"/>
    </source>
</evidence>
<dbReference type="SUPFAM" id="SSF52540">
    <property type="entry name" value="P-loop containing nucleoside triphosphate hydrolases"/>
    <property type="match status" value="1"/>
</dbReference>
<keyword evidence="2" id="KW-0479">Metal-binding</keyword>
<keyword evidence="12" id="KW-0413">Isomerase</keyword>
<dbReference type="SMART" id="SM00488">
    <property type="entry name" value="DEXDc2"/>
    <property type="match status" value="1"/>
</dbReference>
<dbReference type="InterPro" id="IPR042493">
    <property type="entry name" value="XPD_DNA_FeS"/>
</dbReference>
<evidence type="ECO:0000313" key="16">
    <source>
        <dbReference type="Proteomes" id="UP000037201"/>
    </source>
</evidence>
<proteinExistence type="inferred from homology"/>
<evidence type="ECO:0000256" key="11">
    <source>
        <dbReference type="ARBA" id="ARBA00023204"/>
    </source>
</evidence>
<keyword evidence="8" id="KW-0408">Iron</keyword>
<dbReference type="Gene3D" id="3.90.320.10">
    <property type="match status" value="1"/>
</dbReference>
<keyword evidence="4" id="KW-0227">DNA damage</keyword>
<evidence type="ECO:0000256" key="3">
    <source>
        <dbReference type="ARBA" id="ARBA00022741"/>
    </source>
</evidence>
<dbReference type="InterPro" id="IPR011604">
    <property type="entry name" value="PDDEXK-like_dom_sf"/>
</dbReference>
<keyword evidence="3" id="KW-0547">Nucleotide-binding</keyword>
<reference evidence="15 16" key="1">
    <citation type="submission" date="2015-09" db="EMBL/GenBank/DDBJ databases">
        <title>Genome analysis of Pseudomonas syringae pv. porri LMG.</title>
        <authorList>
            <person name="Rombouts S."/>
        </authorList>
    </citation>
    <scope>NUCLEOTIDE SEQUENCE [LARGE SCALE GENOMIC DNA]</scope>
    <source>
        <strain evidence="15 16">LMG 28496</strain>
    </source>
</reference>
<keyword evidence="9" id="KW-0411">Iron-sulfur</keyword>
<keyword evidence="16" id="KW-1185">Reference proteome</keyword>
<dbReference type="EMBL" id="JUEU01000202">
    <property type="protein sequence ID" value="KOP56115.1"/>
    <property type="molecule type" value="Genomic_DNA"/>
</dbReference>
<keyword evidence="7" id="KW-0067">ATP-binding</keyword>
<comment type="similarity">
    <text evidence="13">Belongs to the helicase family. DinG subfamily.</text>
</comment>
<dbReference type="PANTHER" id="PTHR11472">
    <property type="entry name" value="DNA REPAIR DEAD HELICASE RAD3/XP-D SUBFAMILY MEMBER"/>
    <property type="match status" value="1"/>
</dbReference>
<evidence type="ECO:0000256" key="4">
    <source>
        <dbReference type="ARBA" id="ARBA00022763"/>
    </source>
</evidence>
<dbReference type="InterPro" id="IPR045028">
    <property type="entry name" value="DinG/Rad3-like"/>
</dbReference>
<keyword evidence="11" id="KW-0234">DNA repair</keyword>
<dbReference type="Gene3D" id="1.10.275.40">
    <property type="match status" value="1"/>
</dbReference>
<dbReference type="GO" id="GO:0004386">
    <property type="term" value="F:helicase activity"/>
    <property type="evidence" value="ECO:0007669"/>
    <property type="project" value="UniProtKB-KW"/>
</dbReference>
<evidence type="ECO:0000259" key="14">
    <source>
        <dbReference type="PROSITE" id="PS51193"/>
    </source>
</evidence>
<dbReference type="Pfam" id="PF06733">
    <property type="entry name" value="DEAD_2"/>
    <property type="match status" value="1"/>
</dbReference>
<evidence type="ECO:0000256" key="10">
    <source>
        <dbReference type="ARBA" id="ARBA00023125"/>
    </source>
</evidence>
<dbReference type="PROSITE" id="PS51193">
    <property type="entry name" value="HELICASE_ATP_BIND_2"/>
    <property type="match status" value="1"/>
</dbReference>
<dbReference type="Gene3D" id="3.40.50.300">
    <property type="entry name" value="P-loop containing nucleotide triphosphate hydrolases"/>
    <property type="match status" value="2"/>
</dbReference>
<evidence type="ECO:0000313" key="15">
    <source>
        <dbReference type="EMBL" id="KOP56115.1"/>
    </source>
</evidence>
<sequence>MTLIAPVHPDPAPAIDDDAPARYVVAVRALCEFTAKAGDLDLRFTPSPTAQEGIAGHRTVASRRGADYQAELSLTGDYRELTVRGRADGYDAGRNQLEEVKTYRGELDAMPANHRQLHWTQVKIYGWLLCQRLQLREVTLALVYFNIVSEQETLIRESFSAATLQAFFEQQCTVFLGWARQELAHTRTLHQALGSLTFPHASFRTGQRVLAESVYKAVSTGWCLMAQAPTGIGKTIGTLFPLLKAAPGQKLDKIFFLTAKTPGRRLALDALGVIKHSAPKLKLRVLELVARDKACEHPDKACNGDSCPLARGFYDRLPAARAAALESPWLNQAGVRDAALQHEVCPYYLSQELARWADVVIADYNYYFDLSAMLFGLSQLNQWRVAVLVDEAHNMVERARQMYSASLDQSQLKTLIQSAPEPVKKALQRVDRQWSALHKAQPGAYQAYAAAPEKFVNSLNLCISTIGDHFNEHPQAVDGTLQGFYLEAIGFARIAELFDEHFIFDIARREAGGKRILSRLSLRNVVPARFIRPRLGAARCTVLFSATLNPRHYYADLLGLPDNTAWIDVESPFHHEQLDVRIVSRISTRFTHRQASLAPIVELMAEQFESRPGNYLAFFSSFDYLQQVAELMAHTHPHITLWQQARGMGEEERHAFLERFTLSSQGIGFAVLGGAFGEGIDLPGARLIGAFIATLGLPQLNPVNEQFKQRMAALFGAGYDYTYLYPGVQKVVQAAGRVIRSQSDRGVVMLIDDRFAEPKVKQLFPAWWRPETSIG</sequence>
<evidence type="ECO:0000256" key="6">
    <source>
        <dbReference type="ARBA" id="ARBA00022806"/>
    </source>
</evidence>
<organism evidence="15 16">
    <name type="scientific">Pseudomonas coronafaciens pv. porri</name>
    <dbReference type="NCBI Taxonomy" id="83964"/>
    <lineage>
        <taxon>Bacteria</taxon>
        <taxon>Pseudomonadati</taxon>
        <taxon>Pseudomonadota</taxon>
        <taxon>Gammaproteobacteria</taxon>
        <taxon>Pseudomonadales</taxon>
        <taxon>Pseudomonadaceae</taxon>
        <taxon>Pseudomonas</taxon>
        <taxon>Pseudomonas coronafaciens</taxon>
    </lineage>
</organism>
<dbReference type="Proteomes" id="UP000037201">
    <property type="component" value="Unassembled WGS sequence"/>
</dbReference>
<dbReference type="InterPro" id="IPR010614">
    <property type="entry name" value="RAD3-like_helicase_DEAD"/>
</dbReference>
<keyword evidence="1" id="KW-0004">4Fe-4S</keyword>
<evidence type="ECO:0000256" key="9">
    <source>
        <dbReference type="ARBA" id="ARBA00023014"/>
    </source>
</evidence>
<keyword evidence="6 15" id="KW-0347">Helicase</keyword>
<dbReference type="PANTHER" id="PTHR11472:SF34">
    <property type="entry name" value="REGULATOR OF TELOMERE ELONGATION HELICASE 1"/>
    <property type="match status" value="1"/>
</dbReference>
<evidence type="ECO:0000256" key="8">
    <source>
        <dbReference type="ARBA" id="ARBA00023004"/>
    </source>
</evidence>
<dbReference type="Pfam" id="PF13307">
    <property type="entry name" value="Helicase_C_2"/>
    <property type="match status" value="1"/>
</dbReference>
<dbReference type="InterPro" id="IPR006554">
    <property type="entry name" value="Helicase-like_DEXD_c2"/>
</dbReference>
<evidence type="ECO:0000256" key="5">
    <source>
        <dbReference type="ARBA" id="ARBA00022801"/>
    </source>
</evidence>
<comment type="caution">
    <text evidence="15">The sequence shown here is derived from an EMBL/GenBank/DDBJ whole genome shotgun (WGS) entry which is preliminary data.</text>
</comment>
<dbReference type="InterPro" id="IPR006555">
    <property type="entry name" value="ATP-dep_Helicase_C"/>
</dbReference>
<keyword evidence="5" id="KW-0378">Hydrolase</keyword>
<dbReference type="Gene3D" id="1.10.30.20">
    <property type="entry name" value="Bacterial XPD DNA helicase, FeS cluster domain"/>
    <property type="match status" value="1"/>
</dbReference>
<feature type="domain" description="Helicase ATP-binding" evidence="14">
    <location>
        <begin position="193"/>
        <end position="438"/>
    </location>
</feature>
<keyword evidence="10" id="KW-0238">DNA-binding</keyword>